<dbReference type="AlphaFoldDB" id="A0A974PJ13"/>
<dbReference type="KEGG" id="xdi:EZH22_15180"/>
<protein>
    <submittedName>
        <fullName evidence="2">Uncharacterized protein</fullName>
    </submittedName>
</protein>
<dbReference type="Proteomes" id="UP000596427">
    <property type="component" value="Chromosome"/>
</dbReference>
<feature type="region of interest" description="Disordered" evidence="1">
    <location>
        <begin position="115"/>
        <end position="139"/>
    </location>
</feature>
<dbReference type="EMBL" id="CP063362">
    <property type="protein sequence ID" value="QRG04532.1"/>
    <property type="molecule type" value="Genomic_DNA"/>
</dbReference>
<dbReference type="RefSeq" id="WP_203191409.1">
    <property type="nucleotide sequence ID" value="NZ_CP063362.1"/>
</dbReference>
<keyword evidence="3" id="KW-1185">Reference proteome</keyword>
<evidence type="ECO:0000313" key="2">
    <source>
        <dbReference type="EMBL" id="QRG04532.1"/>
    </source>
</evidence>
<sequence length="139" mass="14463">MAGVAGGAFDGLFQDGMARLASHVARLRALASGLPPSDAGALLTLLRDAQAGLLLLRARSAGDLPAAAMAREAGRLCLTLDPARLARLPQPARLVAVEAQLLAGRIGARLMADATEPGKNEKPRRRPSRPRLHVVTPAP</sequence>
<proteinExistence type="predicted"/>
<gene>
    <name evidence="2" type="ORF">EZH22_15180</name>
</gene>
<organism evidence="2 3">
    <name type="scientific">Xanthobacter dioxanivorans</name>
    <dbReference type="NCBI Taxonomy" id="2528964"/>
    <lineage>
        <taxon>Bacteria</taxon>
        <taxon>Pseudomonadati</taxon>
        <taxon>Pseudomonadota</taxon>
        <taxon>Alphaproteobacteria</taxon>
        <taxon>Hyphomicrobiales</taxon>
        <taxon>Xanthobacteraceae</taxon>
        <taxon>Xanthobacter</taxon>
    </lineage>
</organism>
<reference evidence="2 3" key="1">
    <citation type="submission" date="2020-10" db="EMBL/GenBank/DDBJ databases">
        <title>Degradation of 1,4-Dioxane by Xanthobacter sp. YN2, via a Novel Group-2 Soluble Di-Iron Monooxygenase.</title>
        <authorList>
            <person name="Ma F."/>
            <person name="Wang Y."/>
            <person name="Yang J."/>
            <person name="Guo H."/>
            <person name="Su D."/>
            <person name="Yu L."/>
        </authorList>
    </citation>
    <scope>NUCLEOTIDE SEQUENCE [LARGE SCALE GENOMIC DNA]</scope>
    <source>
        <strain evidence="2 3">YN2</strain>
    </source>
</reference>
<accession>A0A974PJ13</accession>
<evidence type="ECO:0000313" key="3">
    <source>
        <dbReference type="Proteomes" id="UP000596427"/>
    </source>
</evidence>
<evidence type="ECO:0000256" key="1">
    <source>
        <dbReference type="SAM" id="MobiDB-lite"/>
    </source>
</evidence>
<feature type="compositionally biased region" description="Basic residues" evidence="1">
    <location>
        <begin position="122"/>
        <end position="132"/>
    </location>
</feature>
<name>A0A974PJ13_9HYPH</name>